<dbReference type="PROSITE" id="PS51352">
    <property type="entry name" value="THIOREDOXIN_2"/>
    <property type="match status" value="1"/>
</dbReference>
<feature type="domain" description="Thioredoxin" evidence="2">
    <location>
        <begin position="9"/>
        <end position="136"/>
    </location>
</feature>
<dbReference type="Pfam" id="PF13899">
    <property type="entry name" value="Thioredoxin_7"/>
    <property type="match status" value="1"/>
</dbReference>
<keyword evidence="4" id="KW-1185">Reference proteome</keyword>
<gene>
    <name evidence="3" type="ORF">GETHLI_23340</name>
</gene>
<proteinExistence type="predicted"/>
<protein>
    <recommendedName>
        <fullName evidence="2">Thioredoxin domain-containing protein</fullName>
    </recommendedName>
</protein>
<keyword evidence="1" id="KW-0732">Signal</keyword>
<dbReference type="SUPFAM" id="SSF52833">
    <property type="entry name" value="Thioredoxin-like"/>
    <property type="match status" value="1"/>
</dbReference>
<dbReference type="InterPro" id="IPR036249">
    <property type="entry name" value="Thioredoxin-like_sf"/>
</dbReference>
<evidence type="ECO:0000313" key="3">
    <source>
        <dbReference type="EMBL" id="GLH73832.1"/>
    </source>
</evidence>
<feature type="chain" id="PRO_5047165360" description="Thioredoxin domain-containing protein" evidence="1">
    <location>
        <begin position="20"/>
        <end position="136"/>
    </location>
</feature>
<reference evidence="3 4" key="1">
    <citation type="journal article" date="2023" name="Antonie Van Leeuwenhoek">
        <title>Mesoterricola silvestris gen. nov., sp. nov., Mesoterricola sediminis sp. nov., Geothrix oryzae sp. nov., Geothrix edaphica sp. nov., Geothrix rubra sp. nov., and Geothrix limicola sp. nov., six novel members of Acidobacteriota isolated from soils.</title>
        <authorList>
            <person name="Itoh H."/>
            <person name="Sugisawa Y."/>
            <person name="Mise K."/>
            <person name="Xu Z."/>
            <person name="Kuniyasu M."/>
            <person name="Ushijima N."/>
            <person name="Kawano K."/>
            <person name="Kobayashi E."/>
            <person name="Shiratori Y."/>
            <person name="Masuda Y."/>
            <person name="Senoo K."/>
        </authorList>
    </citation>
    <scope>NUCLEOTIDE SEQUENCE [LARGE SCALE GENOMIC DNA]</scope>
    <source>
        <strain evidence="3 4">Red804</strain>
    </source>
</reference>
<feature type="signal peptide" evidence="1">
    <location>
        <begin position="1"/>
        <end position="19"/>
    </location>
</feature>
<evidence type="ECO:0000313" key="4">
    <source>
        <dbReference type="Proteomes" id="UP001165069"/>
    </source>
</evidence>
<dbReference type="Proteomes" id="UP001165069">
    <property type="component" value="Unassembled WGS sequence"/>
</dbReference>
<name>A0ABQ5QGV1_9BACT</name>
<dbReference type="Gene3D" id="3.40.30.10">
    <property type="entry name" value="Glutaredoxin"/>
    <property type="match status" value="1"/>
</dbReference>
<evidence type="ECO:0000259" key="2">
    <source>
        <dbReference type="PROSITE" id="PS51352"/>
    </source>
</evidence>
<accession>A0ABQ5QGV1</accession>
<dbReference type="InterPro" id="IPR013766">
    <property type="entry name" value="Thioredoxin_domain"/>
</dbReference>
<sequence length="136" mass="15265">MRLSPCLLAAFTALLPALAQTPIRGEAEYRAALARAQTEGKPLFVYVWTGYSPQCQHVQREVLPSPEAQAALAGCVAISVQIHTETKLEIRENRLLARRWNLSVFPTFLMLGPDGREKKRREEILHTGAELAEWVK</sequence>
<organism evidence="3 4">
    <name type="scientific">Geothrix limicola</name>
    <dbReference type="NCBI Taxonomy" id="2927978"/>
    <lineage>
        <taxon>Bacteria</taxon>
        <taxon>Pseudomonadati</taxon>
        <taxon>Acidobacteriota</taxon>
        <taxon>Holophagae</taxon>
        <taxon>Holophagales</taxon>
        <taxon>Holophagaceae</taxon>
        <taxon>Geothrix</taxon>
    </lineage>
</organism>
<dbReference type="EMBL" id="BSDE01000004">
    <property type="protein sequence ID" value="GLH73832.1"/>
    <property type="molecule type" value="Genomic_DNA"/>
</dbReference>
<dbReference type="RefSeq" id="WP_285575450.1">
    <property type="nucleotide sequence ID" value="NZ_BSDE01000004.1"/>
</dbReference>
<comment type="caution">
    <text evidence="3">The sequence shown here is derived from an EMBL/GenBank/DDBJ whole genome shotgun (WGS) entry which is preliminary data.</text>
</comment>
<evidence type="ECO:0000256" key="1">
    <source>
        <dbReference type="SAM" id="SignalP"/>
    </source>
</evidence>